<keyword evidence="3" id="KW-1185">Reference proteome</keyword>
<evidence type="ECO:0000256" key="1">
    <source>
        <dbReference type="SAM" id="MobiDB-lite"/>
    </source>
</evidence>
<reference evidence="2 3" key="1">
    <citation type="journal article" date="2016" name="Antonie Van Leeuwenhoek">
        <title>Bacillus depressus sp. nov., isolated from soil of a sunflower field.</title>
        <authorList>
            <person name="Wei X."/>
            <person name="Xin D."/>
            <person name="Xin Y."/>
            <person name="Zhang H."/>
            <person name="Wang T."/>
            <person name="Zhang J."/>
        </authorList>
    </citation>
    <scope>NUCLEOTIDE SEQUENCE [LARGE SCALE GENOMIC DNA]</scope>
    <source>
        <strain evidence="2 3">BZ1</strain>
    </source>
</reference>
<gene>
    <name evidence="2" type="ORF">F7731_07450</name>
</gene>
<dbReference type="Proteomes" id="UP000481030">
    <property type="component" value="Unassembled WGS sequence"/>
</dbReference>
<protein>
    <submittedName>
        <fullName evidence="2">Uncharacterized protein</fullName>
    </submittedName>
</protein>
<accession>A0A6L3V7M4</accession>
<evidence type="ECO:0000313" key="2">
    <source>
        <dbReference type="EMBL" id="KAB2337437.1"/>
    </source>
</evidence>
<comment type="caution">
    <text evidence="2">The sequence shown here is derived from an EMBL/GenBank/DDBJ whole genome shotgun (WGS) entry which is preliminary data.</text>
</comment>
<dbReference type="AlphaFoldDB" id="A0A6L3V7M4"/>
<proteinExistence type="predicted"/>
<dbReference type="EMBL" id="WBOS01000002">
    <property type="protein sequence ID" value="KAB2337437.1"/>
    <property type="molecule type" value="Genomic_DNA"/>
</dbReference>
<feature type="region of interest" description="Disordered" evidence="1">
    <location>
        <begin position="25"/>
        <end position="54"/>
    </location>
</feature>
<dbReference type="OrthoDB" id="2942268at2"/>
<evidence type="ECO:0000313" key="3">
    <source>
        <dbReference type="Proteomes" id="UP000481030"/>
    </source>
</evidence>
<name>A0A6L3V7M4_9BACI</name>
<sequence length="73" mass="8320">MTPPKCIRILSCDVHSRMLIQCPAGNRGKRETPQAVTPRRLSSLPAESKCPQRKSTGRLRRLKITIYAKRTLF</sequence>
<organism evidence="2 3">
    <name type="scientific">Cytobacillus depressus</name>
    <dbReference type="NCBI Taxonomy" id="1602942"/>
    <lineage>
        <taxon>Bacteria</taxon>
        <taxon>Bacillati</taxon>
        <taxon>Bacillota</taxon>
        <taxon>Bacilli</taxon>
        <taxon>Bacillales</taxon>
        <taxon>Bacillaceae</taxon>
        <taxon>Cytobacillus</taxon>
    </lineage>
</organism>